<dbReference type="InterPro" id="IPR027443">
    <property type="entry name" value="IPNS-like_sf"/>
</dbReference>
<organism evidence="6 7">
    <name type="scientific">Nephila pilipes</name>
    <name type="common">Giant wood spider</name>
    <name type="synonym">Nephila maculata</name>
    <dbReference type="NCBI Taxonomy" id="299642"/>
    <lineage>
        <taxon>Eukaryota</taxon>
        <taxon>Metazoa</taxon>
        <taxon>Ecdysozoa</taxon>
        <taxon>Arthropoda</taxon>
        <taxon>Chelicerata</taxon>
        <taxon>Arachnida</taxon>
        <taxon>Araneae</taxon>
        <taxon>Araneomorphae</taxon>
        <taxon>Entelegynae</taxon>
        <taxon>Araneoidea</taxon>
        <taxon>Nephilidae</taxon>
        <taxon>Nephila</taxon>
    </lineage>
</organism>
<accession>A0A8X6PYI0</accession>
<keyword evidence="4" id="KW-0472">Membrane</keyword>
<dbReference type="SUPFAM" id="SSF48452">
    <property type="entry name" value="TPR-like"/>
    <property type="match status" value="1"/>
</dbReference>
<dbReference type="OrthoDB" id="438431at2759"/>
<feature type="domain" description="Aspartyl/asparaginy/proline hydroxylase" evidence="5">
    <location>
        <begin position="598"/>
        <end position="751"/>
    </location>
</feature>
<comment type="caution">
    <text evidence="6">The sequence shown here is derived from an EMBL/GenBank/DDBJ whole genome shotgun (WGS) entry which is preliminary data.</text>
</comment>
<dbReference type="SUPFAM" id="SSF51197">
    <property type="entry name" value="Clavaminate synthase-like"/>
    <property type="match status" value="1"/>
</dbReference>
<dbReference type="Gene3D" id="2.60.120.330">
    <property type="entry name" value="B-lactam Antibiotic, Isopenicillin N Synthase, Chain"/>
    <property type="match status" value="1"/>
</dbReference>
<evidence type="ECO:0000256" key="2">
    <source>
        <dbReference type="SAM" id="Coils"/>
    </source>
</evidence>
<sequence length="764" mass="87621">MSDKEPRRRKKRKDLQSQRKDDIHSDDQFFTSTKSEIKDSDQEVEEEVAVPSHQPSVFAKFVFVLLFSGLVVSMSFIFISLQGADRGEVDIFDDHHAEDIEILHDDHDELADHDDHDELADHDDHDELVDHDDHADHDEEESSKSLFQENIADYFPGISSILSFSDEQTNKPDVESIPESLEEPVIEQTPELPDTSSTPDYLSTIDQDSAEDNLDDTDQGVEDIISSDIYTETTQESTKSVSSTEKPEFPKSNEPVLEHQDLEQDSDDVFEELDFTTHSPEVESVSERYLTTEEILDSTFRSDERDESFDQVVTDAHDFVEATTESIEEEFSYYDKESITNEEDFKIRDQLDELENILQKSPERALKKCEELLQLHKGSPRLHYEKAQAMDKLAEVQRSNKLLEDAIAEYQRVMSLKNVPEELYLIAGKRAADRMGFRGFWGKSVKLLYEMTEKIPQNVEIRNLLAVAYLMIGQNKEAKKVLTEVLKVKSDSGFAKVHLGFILKTDDSNYEEAAKLLREGIATREEGVIDGKFYFCLGDALYRIGKQVEAMKVYEEAVQEGLFLSVYQRSLYNVNGLTGKPWWDPLSTAYAPDFKILEKNWQLIRDEALSLTNEKNSGFLPETEGLQDTGDWKQFELFARGRKIEKNCARAPKTCSLISQFPDAVKCKRGQVKFSIMQPATHVWAHTGPTNCRLRSHLGLVIPEGTSIRVANETRTWKEGKVILFDDSFEHEVWHNGSKPRIVLIVDFWHPELTDYQKRNLTPI</sequence>
<dbReference type="InterPro" id="IPR019734">
    <property type="entry name" value="TPR_rpt"/>
</dbReference>
<feature type="region of interest" description="Disordered" evidence="3">
    <location>
        <begin position="166"/>
        <end position="200"/>
    </location>
</feature>
<feature type="region of interest" description="Disordered" evidence="3">
    <location>
        <begin position="112"/>
        <end position="144"/>
    </location>
</feature>
<dbReference type="PANTHER" id="PTHR12366:SF29">
    <property type="entry name" value="ASPARTYL BETA-HYDROXYLASE, ISOFORM L"/>
    <property type="match status" value="1"/>
</dbReference>
<proteinExistence type="inferred from homology"/>
<dbReference type="SMART" id="SM00028">
    <property type="entry name" value="TPR"/>
    <property type="match status" value="3"/>
</dbReference>
<evidence type="ECO:0000313" key="6">
    <source>
        <dbReference type="EMBL" id="GFT91907.1"/>
    </source>
</evidence>
<evidence type="ECO:0000256" key="3">
    <source>
        <dbReference type="SAM" id="MobiDB-lite"/>
    </source>
</evidence>
<keyword evidence="7" id="KW-1185">Reference proteome</keyword>
<dbReference type="AlphaFoldDB" id="A0A8X6PYI0"/>
<evidence type="ECO:0000313" key="7">
    <source>
        <dbReference type="Proteomes" id="UP000887013"/>
    </source>
</evidence>
<keyword evidence="2" id="KW-0175">Coiled coil</keyword>
<evidence type="ECO:0000259" key="5">
    <source>
        <dbReference type="Pfam" id="PF05118"/>
    </source>
</evidence>
<feature type="transmembrane region" description="Helical" evidence="4">
    <location>
        <begin position="61"/>
        <end position="81"/>
    </location>
</feature>
<dbReference type="Proteomes" id="UP000887013">
    <property type="component" value="Unassembled WGS sequence"/>
</dbReference>
<gene>
    <name evidence="6" type="primary">ASPH</name>
    <name evidence="6" type="ORF">NPIL_338151</name>
</gene>
<dbReference type="InterPro" id="IPR039038">
    <property type="entry name" value="ASPH"/>
</dbReference>
<dbReference type="Pfam" id="PF05118">
    <property type="entry name" value="Asp_Arg_Hydrox"/>
    <property type="match status" value="1"/>
</dbReference>
<evidence type="ECO:0000256" key="1">
    <source>
        <dbReference type="ARBA" id="ARBA00007730"/>
    </source>
</evidence>
<comment type="similarity">
    <text evidence="1">Belongs to the aspartyl/asparaginyl beta-hydroxylase family.</text>
</comment>
<dbReference type="InterPro" id="IPR007803">
    <property type="entry name" value="Asp/Arg/Pro-Hydrxlase"/>
</dbReference>
<feature type="compositionally biased region" description="Polar residues" evidence="3">
    <location>
        <begin position="228"/>
        <end position="244"/>
    </location>
</feature>
<reference evidence="6" key="1">
    <citation type="submission" date="2020-08" db="EMBL/GenBank/DDBJ databases">
        <title>Multicomponent nature underlies the extraordinary mechanical properties of spider dragline silk.</title>
        <authorList>
            <person name="Kono N."/>
            <person name="Nakamura H."/>
            <person name="Mori M."/>
            <person name="Yoshida Y."/>
            <person name="Ohtoshi R."/>
            <person name="Malay A.D."/>
            <person name="Moran D.A.P."/>
            <person name="Tomita M."/>
            <person name="Numata K."/>
            <person name="Arakawa K."/>
        </authorList>
    </citation>
    <scope>NUCLEOTIDE SEQUENCE</scope>
</reference>
<dbReference type="EMBL" id="BMAW01120975">
    <property type="protein sequence ID" value="GFT91907.1"/>
    <property type="molecule type" value="Genomic_DNA"/>
</dbReference>
<dbReference type="GO" id="GO:0005783">
    <property type="term" value="C:endoplasmic reticulum"/>
    <property type="evidence" value="ECO:0007669"/>
    <property type="project" value="TreeGrafter"/>
</dbReference>
<dbReference type="GO" id="GO:0062101">
    <property type="term" value="F:peptidyl-aspartic acid 3-dioxygenase activity"/>
    <property type="evidence" value="ECO:0007669"/>
    <property type="project" value="InterPro"/>
</dbReference>
<protein>
    <recommendedName>
        <fullName evidence="5">Aspartyl/asparaginy/proline hydroxylase domain-containing protein</fullName>
    </recommendedName>
</protein>
<dbReference type="PANTHER" id="PTHR12366">
    <property type="entry name" value="ASPARTYL/ASPARAGINYL BETA-HYDROXYLASE"/>
    <property type="match status" value="1"/>
</dbReference>
<keyword evidence="4" id="KW-1133">Transmembrane helix</keyword>
<evidence type="ECO:0000256" key="4">
    <source>
        <dbReference type="SAM" id="Phobius"/>
    </source>
</evidence>
<feature type="compositionally biased region" description="Acidic residues" evidence="3">
    <location>
        <begin position="112"/>
        <end position="130"/>
    </location>
</feature>
<dbReference type="Gene3D" id="1.25.40.10">
    <property type="entry name" value="Tetratricopeptide repeat domain"/>
    <property type="match status" value="1"/>
</dbReference>
<feature type="region of interest" description="Disordered" evidence="3">
    <location>
        <begin position="1"/>
        <end position="41"/>
    </location>
</feature>
<feature type="coiled-coil region" evidence="2">
    <location>
        <begin position="386"/>
        <end position="413"/>
    </location>
</feature>
<dbReference type="InterPro" id="IPR011990">
    <property type="entry name" value="TPR-like_helical_dom_sf"/>
</dbReference>
<feature type="region of interest" description="Disordered" evidence="3">
    <location>
        <begin position="228"/>
        <end position="253"/>
    </location>
</feature>
<name>A0A8X6PYI0_NEPPI</name>
<feature type="compositionally biased region" description="Basic and acidic residues" evidence="3">
    <location>
        <begin position="14"/>
        <end position="27"/>
    </location>
</feature>
<keyword evidence="4" id="KW-0812">Transmembrane</keyword>